<comment type="caution">
    <text evidence="2">The sequence shown here is derived from an EMBL/GenBank/DDBJ whole genome shotgun (WGS) entry which is preliminary data.</text>
</comment>
<accession>A0A438MG27</accession>
<name>A0A438MG27_9ACTN</name>
<feature type="region of interest" description="Disordered" evidence="1">
    <location>
        <begin position="30"/>
        <end position="77"/>
    </location>
</feature>
<dbReference type="EMBL" id="SAUN01000001">
    <property type="protein sequence ID" value="RVX44435.1"/>
    <property type="molecule type" value="Genomic_DNA"/>
</dbReference>
<evidence type="ECO:0000256" key="1">
    <source>
        <dbReference type="SAM" id="MobiDB-lite"/>
    </source>
</evidence>
<evidence type="ECO:0000313" key="2">
    <source>
        <dbReference type="EMBL" id="RVX44435.1"/>
    </source>
</evidence>
<organism evidence="2 3">
    <name type="scientific">Nonomuraea polychroma</name>
    <dbReference type="NCBI Taxonomy" id="46176"/>
    <lineage>
        <taxon>Bacteria</taxon>
        <taxon>Bacillati</taxon>
        <taxon>Actinomycetota</taxon>
        <taxon>Actinomycetes</taxon>
        <taxon>Streptosporangiales</taxon>
        <taxon>Streptosporangiaceae</taxon>
        <taxon>Nonomuraea</taxon>
    </lineage>
</organism>
<sequence>MAEVPMLVEQYPVTKELWADQIRPLPCPAADGSCSTSTATAIPRHSGSETLAENAGVSDERVHNPDANCPDDDTPPTVGLLVSTLPACHSDQGPATEDAELPASPRIRHRINHPSCSLPEGMAEVPMLVEQYPVTKELWADQIRPLPCPAADGSCSTSTATAIPRHSGSETLAENAGVSDEKVHNPDANCPDDDTPPTVGLLVSTLPACHSDQGPATEDAELPASPRIRHRINHPSCSLPEGITGLSIVVSHHPVTKSL</sequence>
<evidence type="ECO:0000313" key="3">
    <source>
        <dbReference type="Proteomes" id="UP000284824"/>
    </source>
</evidence>
<keyword evidence="3" id="KW-1185">Reference proteome</keyword>
<reference evidence="2 3" key="1">
    <citation type="submission" date="2019-01" db="EMBL/GenBank/DDBJ databases">
        <title>Sequencing the genomes of 1000 actinobacteria strains.</title>
        <authorList>
            <person name="Klenk H.-P."/>
        </authorList>
    </citation>
    <scope>NUCLEOTIDE SEQUENCE [LARGE SCALE GENOMIC DNA]</scope>
    <source>
        <strain evidence="2 3">DSM 43925</strain>
    </source>
</reference>
<gene>
    <name evidence="2" type="ORF">EDD27_7168</name>
</gene>
<dbReference type="Proteomes" id="UP000284824">
    <property type="component" value="Unassembled WGS sequence"/>
</dbReference>
<dbReference type="RefSeq" id="WP_164903924.1">
    <property type="nucleotide sequence ID" value="NZ_SAUN01000001.1"/>
</dbReference>
<feature type="region of interest" description="Disordered" evidence="1">
    <location>
        <begin position="159"/>
        <end position="182"/>
    </location>
</feature>
<dbReference type="AlphaFoldDB" id="A0A438MG27"/>
<protein>
    <submittedName>
        <fullName evidence="2">Uncharacterized protein</fullName>
    </submittedName>
</protein>
<proteinExistence type="predicted"/>